<dbReference type="GO" id="GO:1901678">
    <property type="term" value="P:iron coordination entity transport"/>
    <property type="evidence" value="ECO:0007669"/>
    <property type="project" value="UniProtKB-ARBA"/>
</dbReference>
<name>A0A4R6MGN8_9GAMM</name>
<evidence type="ECO:0000313" key="8">
    <source>
        <dbReference type="EMBL" id="TDP00506.1"/>
    </source>
</evidence>
<sequence>MFSFRSIALSTLSTVSVLVSSSVFADVTLQTKFGAVTVDDNAERIVTLYEGALDALTAMDVEVLGSISTRGGDGVAQYISDQVPNIQIVGTTKETNIEAVLGLRPDVIMAPYYLSESQYKILSKIAPTIAPNFDRSKSSVWEEETLFFAKAIGKTAQAQRAIEDVHQLAEKTKSQLESSIPAEKREAMLARWMPQGPIVMADYLFANGLLSSVGLEPTHKNLLRGKRPHSSPLSLENLSVIDTDWLFLATLNKDGVDALEAAKSSPAFSRLNVIKQDHVTLVDGQTWTSASGPIAATEIINNVADALLAK</sequence>
<dbReference type="OrthoDB" id="9793175at2"/>
<dbReference type="PROSITE" id="PS50983">
    <property type="entry name" value="FE_B12_PBP"/>
    <property type="match status" value="1"/>
</dbReference>
<dbReference type="PANTHER" id="PTHR30532:SF1">
    <property type="entry name" value="IRON(3+)-HYDROXAMATE-BINDING PROTEIN FHUD"/>
    <property type="match status" value="1"/>
</dbReference>
<comment type="subcellular location">
    <subcellularLocation>
        <location evidence="1">Cell envelope</location>
    </subcellularLocation>
</comment>
<evidence type="ECO:0000256" key="1">
    <source>
        <dbReference type="ARBA" id="ARBA00004196"/>
    </source>
</evidence>
<comment type="similarity">
    <text evidence="2">Belongs to the bacterial solute-binding protein 8 family.</text>
</comment>
<dbReference type="EMBL" id="SNXC01000004">
    <property type="protein sequence ID" value="TDP00506.1"/>
    <property type="molecule type" value="Genomic_DNA"/>
</dbReference>
<keyword evidence="9" id="KW-1185">Reference proteome</keyword>
<dbReference type="Gene3D" id="3.40.50.1980">
    <property type="entry name" value="Nitrogenase molybdenum iron protein domain"/>
    <property type="match status" value="2"/>
</dbReference>
<evidence type="ECO:0000256" key="5">
    <source>
        <dbReference type="ARBA" id="ARBA00022729"/>
    </source>
</evidence>
<keyword evidence="4" id="KW-0408">Iron</keyword>
<evidence type="ECO:0000313" key="9">
    <source>
        <dbReference type="Proteomes" id="UP000294656"/>
    </source>
</evidence>
<dbReference type="PANTHER" id="PTHR30532">
    <property type="entry name" value="IRON III DICITRATE-BINDING PERIPLASMIC PROTEIN"/>
    <property type="match status" value="1"/>
</dbReference>
<comment type="caution">
    <text evidence="8">The sequence shown here is derived from an EMBL/GenBank/DDBJ whole genome shotgun (WGS) entry which is preliminary data.</text>
</comment>
<dbReference type="InterPro" id="IPR051313">
    <property type="entry name" value="Bact_iron-sidero_bind"/>
</dbReference>
<dbReference type="RefSeq" id="WP_133502209.1">
    <property type="nucleotide sequence ID" value="NZ_SNXC01000004.1"/>
</dbReference>
<feature type="chain" id="PRO_5020916284" evidence="6">
    <location>
        <begin position="26"/>
        <end position="310"/>
    </location>
</feature>
<organism evidence="8 9">
    <name type="scientific">Marinomonas balearica</name>
    <dbReference type="NCBI Taxonomy" id="491947"/>
    <lineage>
        <taxon>Bacteria</taxon>
        <taxon>Pseudomonadati</taxon>
        <taxon>Pseudomonadota</taxon>
        <taxon>Gammaproteobacteria</taxon>
        <taxon>Oceanospirillales</taxon>
        <taxon>Oceanospirillaceae</taxon>
        <taxon>Marinomonas</taxon>
    </lineage>
</organism>
<keyword evidence="4" id="KW-0406">Ion transport</keyword>
<proteinExistence type="inferred from homology"/>
<keyword evidence="3" id="KW-0813">Transport</keyword>
<dbReference type="Proteomes" id="UP000294656">
    <property type="component" value="Unassembled WGS sequence"/>
</dbReference>
<evidence type="ECO:0000256" key="3">
    <source>
        <dbReference type="ARBA" id="ARBA00022448"/>
    </source>
</evidence>
<gene>
    <name evidence="8" type="ORF">DFP79_0315</name>
</gene>
<dbReference type="GO" id="GO:0030288">
    <property type="term" value="C:outer membrane-bounded periplasmic space"/>
    <property type="evidence" value="ECO:0007669"/>
    <property type="project" value="TreeGrafter"/>
</dbReference>
<feature type="domain" description="Fe/B12 periplasmic-binding" evidence="7">
    <location>
        <begin position="44"/>
        <end position="310"/>
    </location>
</feature>
<feature type="signal peptide" evidence="6">
    <location>
        <begin position="1"/>
        <end position="25"/>
    </location>
</feature>
<keyword evidence="5 6" id="KW-0732">Signal</keyword>
<dbReference type="AlphaFoldDB" id="A0A4R6MGN8"/>
<evidence type="ECO:0000259" key="7">
    <source>
        <dbReference type="PROSITE" id="PS50983"/>
    </source>
</evidence>
<evidence type="ECO:0000256" key="6">
    <source>
        <dbReference type="SAM" id="SignalP"/>
    </source>
</evidence>
<reference evidence="8 9" key="1">
    <citation type="submission" date="2019-03" db="EMBL/GenBank/DDBJ databases">
        <title>Genomic Encyclopedia of Type Strains, Phase III (KMG-III): the genomes of soil and plant-associated and newly described type strains.</title>
        <authorList>
            <person name="Whitman W."/>
        </authorList>
    </citation>
    <scope>NUCLEOTIDE SEQUENCE [LARGE SCALE GENOMIC DNA]</scope>
    <source>
        <strain evidence="8 9">CECT 7378</strain>
    </source>
</reference>
<evidence type="ECO:0000256" key="4">
    <source>
        <dbReference type="ARBA" id="ARBA00022496"/>
    </source>
</evidence>
<accession>A0A4R6MGN8</accession>
<dbReference type="Pfam" id="PF01497">
    <property type="entry name" value="Peripla_BP_2"/>
    <property type="match status" value="1"/>
</dbReference>
<keyword evidence="4" id="KW-0410">Iron transport</keyword>
<dbReference type="InterPro" id="IPR002491">
    <property type="entry name" value="ABC_transptr_periplasmic_BD"/>
</dbReference>
<evidence type="ECO:0000256" key="2">
    <source>
        <dbReference type="ARBA" id="ARBA00008814"/>
    </source>
</evidence>
<protein>
    <submittedName>
        <fullName evidence="8">Iron complex transport system substrate-binding protein</fullName>
    </submittedName>
</protein>
<dbReference type="SUPFAM" id="SSF53807">
    <property type="entry name" value="Helical backbone' metal receptor"/>
    <property type="match status" value="1"/>
</dbReference>